<keyword evidence="2" id="KW-1185">Reference proteome</keyword>
<dbReference type="EMBL" id="CM046396">
    <property type="protein sequence ID" value="KAI8539027.1"/>
    <property type="molecule type" value="Genomic_DNA"/>
</dbReference>
<reference evidence="1" key="1">
    <citation type="submission" date="2022-02" db="EMBL/GenBank/DDBJ databases">
        <title>Plant Genome Project.</title>
        <authorList>
            <person name="Zhang R.-G."/>
        </authorList>
    </citation>
    <scope>NUCLEOTIDE SEQUENCE</scope>
    <source>
        <strain evidence="1">AT1</strain>
    </source>
</reference>
<name>A0ACC0MER1_RHOML</name>
<evidence type="ECO:0000313" key="2">
    <source>
        <dbReference type="Proteomes" id="UP001062846"/>
    </source>
</evidence>
<evidence type="ECO:0000313" key="1">
    <source>
        <dbReference type="EMBL" id="KAI8539027.1"/>
    </source>
</evidence>
<protein>
    <submittedName>
        <fullName evidence="1">Uncharacterized protein</fullName>
    </submittedName>
</protein>
<sequence length="432" mass="49876">MDMVPVTYLDNLKRYWRRRKYQRLDDTKKRMKVARLGNNQRRSWKLRLVRKLKFKVVLPVKLLTKFHSAYINMMVRLVGDKETGLFGGKRIPKSGPVPMVASASNEIVDGRMVMEIYKRLVSTRELTTLLILATVSVQYCHLSKGYDCNSRKGNRKEEEEEEEEEEEGRMSETEHGAHTIKTHGAKVAKKHMHDWLLLLLLVVKDIVLNVIHPFYRFVGKDTTTDLKYPLKDNTVPVWAVPIYAVLLPIVVFLLVYIRRRDVYDLHHGILGSFAGLGYLALYLVIKIEAFNRKGHVAKRCIVFLPLLLAALVGVSRVDDYWHHWQDVFAVGLLGFSIATFCYLQFFPPPYHTQGWGPCAYFRALEKFEKLRLKARLGHPSNGPNVQAAGAQFMTQQMGRVGNVMHSPQNLKRTNQAMHSSQYMWATNQAHQR</sequence>
<accession>A0ACC0MER1</accession>
<comment type="caution">
    <text evidence="1">The sequence shown here is derived from an EMBL/GenBank/DDBJ whole genome shotgun (WGS) entry which is preliminary data.</text>
</comment>
<organism evidence="1 2">
    <name type="scientific">Rhododendron molle</name>
    <name type="common">Chinese azalea</name>
    <name type="synonym">Azalea mollis</name>
    <dbReference type="NCBI Taxonomy" id="49168"/>
    <lineage>
        <taxon>Eukaryota</taxon>
        <taxon>Viridiplantae</taxon>
        <taxon>Streptophyta</taxon>
        <taxon>Embryophyta</taxon>
        <taxon>Tracheophyta</taxon>
        <taxon>Spermatophyta</taxon>
        <taxon>Magnoliopsida</taxon>
        <taxon>eudicotyledons</taxon>
        <taxon>Gunneridae</taxon>
        <taxon>Pentapetalae</taxon>
        <taxon>asterids</taxon>
        <taxon>Ericales</taxon>
        <taxon>Ericaceae</taxon>
        <taxon>Ericoideae</taxon>
        <taxon>Rhodoreae</taxon>
        <taxon>Rhododendron</taxon>
    </lineage>
</organism>
<dbReference type="Proteomes" id="UP001062846">
    <property type="component" value="Chromosome 9"/>
</dbReference>
<gene>
    <name evidence="1" type="ORF">RHMOL_Rhmol09G0149300</name>
</gene>
<proteinExistence type="predicted"/>